<evidence type="ECO:0000313" key="1">
    <source>
        <dbReference type="EnsemblPlants" id="AVESA.00010b.r2.6CG1149750.1.CDS.1"/>
    </source>
</evidence>
<reference evidence="1" key="2">
    <citation type="submission" date="2025-09" db="UniProtKB">
        <authorList>
            <consortium name="EnsemblPlants"/>
        </authorList>
    </citation>
    <scope>IDENTIFICATION</scope>
</reference>
<evidence type="ECO:0000313" key="2">
    <source>
        <dbReference type="Proteomes" id="UP001732700"/>
    </source>
</evidence>
<organism evidence="1 2">
    <name type="scientific">Avena sativa</name>
    <name type="common">Oat</name>
    <dbReference type="NCBI Taxonomy" id="4498"/>
    <lineage>
        <taxon>Eukaryota</taxon>
        <taxon>Viridiplantae</taxon>
        <taxon>Streptophyta</taxon>
        <taxon>Embryophyta</taxon>
        <taxon>Tracheophyta</taxon>
        <taxon>Spermatophyta</taxon>
        <taxon>Magnoliopsida</taxon>
        <taxon>Liliopsida</taxon>
        <taxon>Poales</taxon>
        <taxon>Poaceae</taxon>
        <taxon>BOP clade</taxon>
        <taxon>Pooideae</taxon>
        <taxon>Poodae</taxon>
        <taxon>Poeae</taxon>
        <taxon>Poeae Chloroplast Group 1 (Aveneae type)</taxon>
        <taxon>Aveninae</taxon>
        <taxon>Avena</taxon>
    </lineage>
</organism>
<keyword evidence="2" id="KW-1185">Reference proteome</keyword>
<protein>
    <submittedName>
        <fullName evidence="1">Uncharacterized protein</fullName>
    </submittedName>
</protein>
<dbReference type="EnsemblPlants" id="AVESA.00010b.r2.6CG1149750.1">
    <property type="protein sequence ID" value="AVESA.00010b.r2.6CG1149750.1.CDS.1"/>
    <property type="gene ID" value="AVESA.00010b.r2.6CG1149750"/>
</dbReference>
<name>A0ACD5ZHJ2_AVESA</name>
<dbReference type="Proteomes" id="UP001732700">
    <property type="component" value="Chromosome 6C"/>
</dbReference>
<reference evidence="1" key="1">
    <citation type="submission" date="2021-05" db="EMBL/GenBank/DDBJ databases">
        <authorList>
            <person name="Scholz U."/>
            <person name="Mascher M."/>
            <person name="Fiebig A."/>
        </authorList>
    </citation>
    <scope>NUCLEOTIDE SEQUENCE [LARGE SCALE GENOMIC DNA]</scope>
</reference>
<accession>A0ACD5ZHJ2</accession>
<sequence length="327" mass="34134">MAYVPVPVPRQHHLVLIIILSLAVAAAGVQAQLTPESAPPVRASAPASPSYRCGWCPRRSTASLLPPDAAATTGAACGYGPGSAAPELADGGFHIASVTPGLFRRGRACGACYQLRCRDRAACAEDGVKVVVVADAPPSTNVTGGTGRFLLSSDAFAAMTNRGGADRLAGNAAVDVEFRRIPCVYGANKNLSVKVEEASVRSRGHLALRFLHQGGQTDIVAVEVAQAVTNNDSSAPPQMTWRYMTRSERSPGVWRTSRAPAGPLRLRIVITAGSGGKWLRSEGAVLPADWVPGRVYDTGLRVADVAASTCSGASCDSDDDDSDLELR</sequence>
<proteinExistence type="predicted"/>